<accession>A0AAP0KF26</accession>
<name>A0AAP0KF26_9MAGN</name>
<dbReference type="EMBL" id="JBBNAF010000004">
    <property type="protein sequence ID" value="KAK9151423.1"/>
    <property type="molecule type" value="Genomic_DNA"/>
</dbReference>
<proteinExistence type="predicted"/>
<evidence type="ECO:0000256" key="1">
    <source>
        <dbReference type="SAM" id="MobiDB-lite"/>
    </source>
</evidence>
<gene>
    <name evidence="2" type="ORF">Syun_009732</name>
</gene>
<comment type="caution">
    <text evidence="2">The sequence shown here is derived from an EMBL/GenBank/DDBJ whole genome shotgun (WGS) entry which is preliminary data.</text>
</comment>
<feature type="region of interest" description="Disordered" evidence="1">
    <location>
        <begin position="1"/>
        <end position="99"/>
    </location>
</feature>
<organism evidence="2 3">
    <name type="scientific">Stephania yunnanensis</name>
    <dbReference type="NCBI Taxonomy" id="152371"/>
    <lineage>
        <taxon>Eukaryota</taxon>
        <taxon>Viridiplantae</taxon>
        <taxon>Streptophyta</taxon>
        <taxon>Embryophyta</taxon>
        <taxon>Tracheophyta</taxon>
        <taxon>Spermatophyta</taxon>
        <taxon>Magnoliopsida</taxon>
        <taxon>Ranunculales</taxon>
        <taxon>Menispermaceae</taxon>
        <taxon>Menispermoideae</taxon>
        <taxon>Cissampelideae</taxon>
        <taxon>Stephania</taxon>
    </lineage>
</organism>
<evidence type="ECO:0000313" key="3">
    <source>
        <dbReference type="Proteomes" id="UP001420932"/>
    </source>
</evidence>
<feature type="compositionally biased region" description="Low complexity" evidence="1">
    <location>
        <begin position="25"/>
        <end position="36"/>
    </location>
</feature>
<dbReference type="AlphaFoldDB" id="A0AAP0KF26"/>
<feature type="compositionally biased region" description="Basic and acidic residues" evidence="1">
    <location>
        <begin position="61"/>
        <end position="76"/>
    </location>
</feature>
<evidence type="ECO:0000313" key="2">
    <source>
        <dbReference type="EMBL" id="KAK9151423.1"/>
    </source>
</evidence>
<sequence length="162" mass="17855">MNSSASSGSREERLAGAATSRRKAAVAVTAGPAAALRGGGPGRQRNEQRQLRPVAQQCGARTDEPCRPDGWADGRLARGGAGNDAGDRQWRRSGEAAATRRTARLCVVDRSVARFRRNRDDAVETPGTRSRVSVRKSRRERDILRFAFFERRRRVAEEMLHG</sequence>
<feature type="compositionally biased region" description="Basic and acidic residues" evidence="1">
    <location>
        <begin position="85"/>
        <end position="94"/>
    </location>
</feature>
<dbReference type="Proteomes" id="UP001420932">
    <property type="component" value="Unassembled WGS sequence"/>
</dbReference>
<reference evidence="2 3" key="1">
    <citation type="submission" date="2024-01" db="EMBL/GenBank/DDBJ databases">
        <title>Genome assemblies of Stephania.</title>
        <authorList>
            <person name="Yang L."/>
        </authorList>
    </citation>
    <scope>NUCLEOTIDE SEQUENCE [LARGE SCALE GENOMIC DNA]</scope>
    <source>
        <strain evidence="2">YNDBR</strain>
        <tissue evidence="2">Leaf</tissue>
    </source>
</reference>
<protein>
    <submittedName>
        <fullName evidence="2">Uncharacterized protein</fullName>
    </submittedName>
</protein>
<keyword evidence="3" id="KW-1185">Reference proteome</keyword>